<dbReference type="EMBL" id="CP020569">
    <property type="protein sequence ID" value="ARF55967.1"/>
    <property type="molecule type" value="Genomic_DNA"/>
</dbReference>
<dbReference type="AlphaFoldDB" id="A0A1V0TSR7"/>
<proteinExistence type="predicted"/>
<organism evidence="2 3">
    <name type="scientific">Streptomyces gilvosporeus</name>
    <dbReference type="NCBI Taxonomy" id="553510"/>
    <lineage>
        <taxon>Bacteria</taxon>
        <taxon>Bacillati</taxon>
        <taxon>Actinomycetota</taxon>
        <taxon>Actinomycetes</taxon>
        <taxon>Kitasatosporales</taxon>
        <taxon>Streptomycetaceae</taxon>
        <taxon>Streptomyces</taxon>
    </lineage>
</organism>
<feature type="domain" description="DUF397" evidence="1">
    <location>
        <begin position="15"/>
        <end position="71"/>
    </location>
</feature>
<dbReference type="Proteomes" id="UP000192726">
    <property type="component" value="Chromosome"/>
</dbReference>
<name>A0A1V0TSR7_9ACTN</name>
<dbReference type="InterPro" id="IPR007278">
    <property type="entry name" value="DUF397"/>
</dbReference>
<evidence type="ECO:0000313" key="3">
    <source>
        <dbReference type="Proteomes" id="UP000192726"/>
    </source>
</evidence>
<evidence type="ECO:0000313" key="2">
    <source>
        <dbReference type="EMBL" id="ARF55967.1"/>
    </source>
</evidence>
<dbReference type="RefSeq" id="WP_083105822.1">
    <property type="nucleotide sequence ID" value="NZ_CP020569.1"/>
</dbReference>
<dbReference type="OrthoDB" id="4323652at2"/>
<accession>A0A1V0TSR7</accession>
<gene>
    <name evidence="2" type="ORF">B1H19_18835</name>
</gene>
<keyword evidence="3" id="KW-1185">Reference proteome</keyword>
<dbReference type="KEGG" id="sgv:B1H19_18835"/>
<dbReference type="STRING" id="553510.B1H19_18835"/>
<evidence type="ECO:0000259" key="1">
    <source>
        <dbReference type="Pfam" id="PF04149"/>
    </source>
</evidence>
<protein>
    <recommendedName>
        <fullName evidence="1">DUF397 domain-containing protein</fullName>
    </recommendedName>
</protein>
<dbReference type="Pfam" id="PF04149">
    <property type="entry name" value="DUF397"/>
    <property type="match status" value="1"/>
</dbReference>
<reference evidence="2 3" key="1">
    <citation type="submission" date="2017-04" db="EMBL/GenBank/DDBJ databases">
        <title>Complete Genome Sequence of Streptomyces gilvosporeus F607, a Capable Producer of Natamycin.</title>
        <authorList>
            <person name="Zong G."/>
            <person name="Zhong C."/>
            <person name="Fu J."/>
            <person name="Qin R."/>
            <person name="Cao G."/>
        </authorList>
    </citation>
    <scope>NUCLEOTIDE SEQUENCE [LARGE SCALE GENOMIC DNA]</scope>
    <source>
        <strain evidence="2 3">F607</strain>
    </source>
</reference>
<sequence>MTDRPLSRTEATSFAWFKSTYSGGEGNECVEVACLPGHDCGRVAVRDSKDPGGPVLAFPTPAFAAFVERVRGTD</sequence>